<dbReference type="Gene3D" id="3.60.20.10">
    <property type="entry name" value="Glutamine Phosphoribosylpyrophosphate, subunit 1, domain 1"/>
    <property type="match status" value="1"/>
</dbReference>
<dbReference type="EC" id="2.6.1.16" evidence="2 8"/>
<accession>A0ABR7JSA4</accession>
<dbReference type="PROSITE" id="PS51278">
    <property type="entry name" value="GATASE_TYPE_2"/>
    <property type="match status" value="1"/>
</dbReference>
<comment type="subunit">
    <text evidence="8">Homodimer.</text>
</comment>
<dbReference type="InterPro" id="IPR035466">
    <property type="entry name" value="GlmS/AgaS_SIS"/>
</dbReference>
<dbReference type="CDD" id="cd00714">
    <property type="entry name" value="GFAT"/>
    <property type="match status" value="1"/>
</dbReference>
<evidence type="ECO:0000313" key="11">
    <source>
        <dbReference type="EMBL" id="MBC5997754.1"/>
    </source>
</evidence>
<evidence type="ECO:0000313" key="12">
    <source>
        <dbReference type="Proteomes" id="UP000609849"/>
    </source>
</evidence>
<evidence type="ECO:0000256" key="8">
    <source>
        <dbReference type="HAMAP-Rule" id="MF_00164"/>
    </source>
</evidence>
<dbReference type="Proteomes" id="UP000609849">
    <property type="component" value="Unassembled WGS sequence"/>
</dbReference>
<dbReference type="NCBIfam" id="NF001484">
    <property type="entry name" value="PRK00331.1"/>
    <property type="match status" value="1"/>
</dbReference>
<dbReference type="SUPFAM" id="SSF56235">
    <property type="entry name" value="N-terminal nucleophile aminohydrolases (Ntn hydrolases)"/>
    <property type="match status" value="1"/>
</dbReference>
<dbReference type="InterPro" id="IPR001347">
    <property type="entry name" value="SIS_dom"/>
</dbReference>
<name>A0ABR7JSA4_9FIRM</name>
<keyword evidence="8" id="KW-0963">Cytoplasm</keyword>
<evidence type="ECO:0000256" key="1">
    <source>
        <dbReference type="ARBA" id="ARBA00001031"/>
    </source>
</evidence>
<protein>
    <recommendedName>
        <fullName evidence="3 8">Glutamine--fructose-6-phosphate aminotransferase [isomerizing]</fullName>
        <ecNumber evidence="2 8">2.6.1.16</ecNumber>
    </recommendedName>
    <alternativeName>
        <fullName evidence="8">D-fructose-6-phosphate amidotransferase</fullName>
    </alternativeName>
    <alternativeName>
        <fullName evidence="8">GFAT</fullName>
    </alternativeName>
    <alternativeName>
        <fullName evidence="8">Glucosamine-6-phosphate synthase</fullName>
    </alternativeName>
    <alternativeName>
        <fullName evidence="8">Hexosephosphate aminotransferase</fullName>
    </alternativeName>
    <alternativeName>
        <fullName evidence="8">L-glutamine--D-fructose-6-phosphate amidotransferase</fullName>
    </alternativeName>
</protein>
<comment type="catalytic activity">
    <reaction evidence="1 8">
        <text>D-fructose 6-phosphate + L-glutamine = D-glucosamine 6-phosphate + L-glutamate</text>
        <dbReference type="Rhea" id="RHEA:13237"/>
        <dbReference type="ChEBI" id="CHEBI:29985"/>
        <dbReference type="ChEBI" id="CHEBI:58359"/>
        <dbReference type="ChEBI" id="CHEBI:58725"/>
        <dbReference type="ChEBI" id="CHEBI:61527"/>
        <dbReference type="EC" id="2.6.1.16"/>
    </reaction>
</comment>
<dbReference type="HAMAP" id="MF_00164">
    <property type="entry name" value="GlmS"/>
    <property type="match status" value="1"/>
</dbReference>
<dbReference type="InterPro" id="IPR035490">
    <property type="entry name" value="GlmS/FrlB_SIS"/>
</dbReference>
<sequence length="609" mass="67738">MCGIVGYLGNRQATEVLVEGLSKLEYRGYDSAGVAVNVGNELEIRKFKGRLAILAEDLEKNPINGGLGIGHTRWATHGEPSDVNSHPHFNMAKTIAVVHNGIIENYMELREELQAEGVVFLSQTDTEVVAHLVDKFYEGNLLDAVYKATEKLRGAYALGVICKDNNNELVAVRKDSPLIVGIGEDENFIASDIPAILKYTRNVYFLENDEYVHIQGSNVTILDENRNVVEKELNEITWDVEAASKAGYDHFMLKEIYEQPSGVKETLIRRLNSDGEIQLDDIKMTKEDLDKINRVYIVACGTAYHAGLVGKFAIEKFAHIPVITDIASEFRYRDPFIDDKTLLILVSQSGETADTLASLRYAKEKGARILSVTNVVGSSIARESDDVFYTWAGPEISVASTKAYTTQLVSFYMIALDFAIRKGTISREYYNEMIEKLKDMPELVSKALEQETHIKEDVAKELKNATSAFYLGRGLDYNLAMEGALKIKEISYIHAEAFAAGELKHGTIALIEEGTPVIAIATQEELFEKMVSNMQEVKARGAYVIAVAQEHNKEVEKAADKVIYIPNVDDILSSILTVLPLQLLSYYVAVQRGCDVDKPRNLAKSVTVE</sequence>
<organism evidence="11 12">
    <name type="scientific">Romboutsia faecis</name>
    <dbReference type="NCBI Taxonomy" id="2764597"/>
    <lineage>
        <taxon>Bacteria</taxon>
        <taxon>Bacillati</taxon>
        <taxon>Bacillota</taxon>
        <taxon>Clostridia</taxon>
        <taxon>Peptostreptococcales</taxon>
        <taxon>Peptostreptococcaceae</taxon>
        <taxon>Romboutsia</taxon>
    </lineage>
</organism>
<dbReference type="NCBIfam" id="TIGR01135">
    <property type="entry name" value="glmS"/>
    <property type="match status" value="1"/>
</dbReference>
<dbReference type="InterPro" id="IPR029055">
    <property type="entry name" value="Ntn_hydrolases_N"/>
</dbReference>
<dbReference type="CDD" id="cd05008">
    <property type="entry name" value="SIS_GlmS_GlmD_1"/>
    <property type="match status" value="1"/>
</dbReference>
<keyword evidence="12" id="KW-1185">Reference proteome</keyword>
<comment type="caution">
    <text evidence="11">The sequence shown here is derived from an EMBL/GenBank/DDBJ whole genome shotgun (WGS) entry which is preliminary data.</text>
</comment>
<dbReference type="RefSeq" id="WP_153972453.1">
    <property type="nucleotide sequence ID" value="NZ_JACRWE010000007.1"/>
</dbReference>
<dbReference type="SUPFAM" id="SSF53697">
    <property type="entry name" value="SIS domain"/>
    <property type="match status" value="1"/>
</dbReference>
<evidence type="ECO:0000256" key="2">
    <source>
        <dbReference type="ARBA" id="ARBA00012916"/>
    </source>
</evidence>
<feature type="domain" description="Glutamine amidotransferase type-2" evidence="9">
    <location>
        <begin position="2"/>
        <end position="217"/>
    </location>
</feature>
<evidence type="ECO:0000259" key="9">
    <source>
        <dbReference type="PROSITE" id="PS51278"/>
    </source>
</evidence>
<dbReference type="Gene3D" id="3.40.50.10490">
    <property type="entry name" value="Glucose-6-phosphate isomerase like protein, domain 1"/>
    <property type="match status" value="2"/>
</dbReference>
<evidence type="ECO:0000259" key="10">
    <source>
        <dbReference type="PROSITE" id="PS51464"/>
    </source>
</evidence>
<evidence type="ECO:0000256" key="6">
    <source>
        <dbReference type="ARBA" id="ARBA00022737"/>
    </source>
</evidence>
<comment type="function">
    <text evidence="8">Catalyzes the first step in hexosamine metabolism, converting fructose-6P into glucosamine-6P using glutamine as a nitrogen source.</text>
</comment>
<dbReference type="InterPro" id="IPR047084">
    <property type="entry name" value="GFAT_N"/>
</dbReference>
<evidence type="ECO:0000256" key="5">
    <source>
        <dbReference type="ARBA" id="ARBA00022679"/>
    </source>
</evidence>
<keyword evidence="4 8" id="KW-0032">Aminotransferase</keyword>
<dbReference type="Pfam" id="PF13522">
    <property type="entry name" value="GATase_6"/>
    <property type="match status" value="1"/>
</dbReference>
<proteinExistence type="inferred from homology"/>
<feature type="active site" description="For Fru-6P isomerization activity" evidence="8">
    <location>
        <position position="604"/>
    </location>
</feature>
<reference evidence="11 12" key="1">
    <citation type="submission" date="2020-08" db="EMBL/GenBank/DDBJ databases">
        <authorList>
            <person name="Liu C."/>
            <person name="Sun Q."/>
        </authorList>
    </citation>
    <scope>NUCLEOTIDE SEQUENCE [LARGE SCALE GENOMIC DNA]</scope>
    <source>
        <strain evidence="11 12">NSJ-18</strain>
    </source>
</reference>
<dbReference type="PANTHER" id="PTHR10937:SF0">
    <property type="entry name" value="GLUTAMINE--FRUCTOSE-6-PHOSPHATE TRANSAMINASE (ISOMERIZING)"/>
    <property type="match status" value="1"/>
</dbReference>
<dbReference type="PROSITE" id="PS51464">
    <property type="entry name" value="SIS"/>
    <property type="match status" value="2"/>
</dbReference>
<feature type="domain" description="SIS" evidence="10">
    <location>
        <begin position="458"/>
        <end position="599"/>
    </location>
</feature>
<feature type="domain" description="SIS" evidence="10">
    <location>
        <begin position="285"/>
        <end position="424"/>
    </location>
</feature>
<keyword evidence="6" id="KW-0677">Repeat</keyword>
<dbReference type="Pfam" id="PF01380">
    <property type="entry name" value="SIS"/>
    <property type="match status" value="2"/>
</dbReference>
<dbReference type="GO" id="GO:0004360">
    <property type="term" value="F:glutamine-fructose-6-phosphate transaminase (isomerizing) activity"/>
    <property type="evidence" value="ECO:0007669"/>
    <property type="project" value="UniProtKB-EC"/>
</dbReference>
<evidence type="ECO:0000256" key="3">
    <source>
        <dbReference type="ARBA" id="ARBA00016090"/>
    </source>
</evidence>
<feature type="active site" description="Nucleophile; for GATase activity" evidence="8">
    <location>
        <position position="2"/>
    </location>
</feature>
<dbReference type="EMBL" id="JACRWE010000007">
    <property type="protein sequence ID" value="MBC5997754.1"/>
    <property type="molecule type" value="Genomic_DNA"/>
</dbReference>
<dbReference type="InterPro" id="IPR046348">
    <property type="entry name" value="SIS_dom_sf"/>
</dbReference>
<dbReference type="PANTHER" id="PTHR10937">
    <property type="entry name" value="GLUCOSAMINE--FRUCTOSE-6-PHOSPHATE AMINOTRANSFERASE, ISOMERIZING"/>
    <property type="match status" value="1"/>
</dbReference>
<comment type="subcellular location">
    <subcellularLocation>
        <location evidence="8">Cytoplasm</location>
    </subcellularLocation>
</comment>
<keyword evidence="5 8" id="KW-0808">Transferase</keyword>
<dbReference type="CDD" id="cd05009">
    <property type="entry name" value="SIS_GlmS_GlmD_2"/>
    <property type="match status" value="1"/>
</dbReference>
<dbReference type="InterPro" id="IPR005855">
    <property type="entry name" value="GFAT"/>
</dbReference>
<keyword evidence="7" id="KW-0315">Glutamine amidotransferase</keyword>
<evidence type="ECO:0000256" key="4">
    <source>
        <dbReference type="ARBA" id="ARBA00022576"/>
    </source>
</evidence>
<dbReference type="InterPro" id="IPR017932">
    <property type="entry name" value="GATase_2_dom"/>
</dbReference>
<evidence type="ECO:0000256" key="7">
    <source>
        <dbReference type="ARBA" id="ARBA00022962"/>
    </source>
</evidence>
<gene>
    <name evidence="8 11" type="primary">glmS</name>
    <name evidence="11" type="ORF">H8923_13400</name>
</gene>
<feature type="initiator methionine" description="Removed" evidence="8">
    <location>
        <position position="1"/>
    </location>
</feature>